<dbReference type="EMBL" id="KB096275">
    <property type="protein sequence ID" value="ESO07008.1"/>
    <property type="molecule type" value="Genomic_DNA"/>
</dbReference>
<keyword evidence="5" id="KW-1133">Transmembrane helix</keyword>
<dbReference type="PANTHER" id="PTHR12751:SF18">
    <property type="entry name" value="PHOSPHATASE AND ACTIN REGULATOR 1"/>
    <property type="match status" value="1"/>
</dbReference>
<dbReference type="HOGENOM" id="CLU_109414_0_0_1"/>
<dbReference type="EMBL" id="AMQM01003758">
    <property type="status" value="NOT_ANNOTATED_CDS"/>
    <property type="molecule type" value="Genomic_DNA"/>
</dbReference>
<evidence type="ECO:0000256" key="4">
    <source>
        <dbReference type="PROSITE-ProRule" id="PRU00401"/>
    </source>
</evidence>
<dbReference type="GeneID" id="20215366"/>
<dbReference type="OrthoDB" id="5563016at2759"/>
<dbReference type="AlphaFoldDB" id="T1G2R8"/>
<name>T1G2R8_HELRO</name>
<feature type="repeat" description="RPEL" evidence="4">
    <location>
        <begin position="54"/>
        <end position="79"/>
    </location>
</feature>
<dbReference type="GO" id="GO:0003779">
    <property type="term" value="F:actin binding"/>
    <property type="evidence" value="ECO:0007669"/>
    <property type="project" value="UniProtKB-KW"/>
</dbReference>
<dbReference type="PANTHER" id="PTHR12751">
    <property type="entry name" value="PHOSPHATASE AND ACTIN REGULATOR PHACTR"/>
    <property type="match status" value="1"/>
</dbReference>
<evidence type="ECO:0000256" key="3">
    <source>
        <dbReference type="ARBA" id="ARBA00023203"/>
    </source>
</evidence>
<comment type="similarity">
    <text evidence="1">Belongs to the phosphatase and actin regulator family.</text>
</comment>
<keyword evidence="2" id="KW-0677">Repeat</keyword>
<dbReference type="OMA" id="HTENEIG"/>
<dbReference type="InterPro" id="IPR004018">
    <property type="entry name" value="RPEL_repeat"/>
</dbReference>
<dbReference type="Pfam" id="PF02755">
    <property type="entry name" value="RPEL"/>
    <property type="match status" value="3"/>
</dbReference>
<evidence type="ECO:0000256" key="1">
    <source>
        <dbReference type="ARBA" id="ARBA00009795"/>
    </source>
</evidence>
<evidence type="ECO:0000313" key="8">
    <source>
        <dbReference type="Proteomes" id="UP000015101"/>
    </source>
</evidence>
<protein>
    <recommendedName>
        <fullName evidence="9">Phosphatase and actin regulator</fullName>
    </recommendedName>
</protein>
<dbReference type="Proteomes" id="UP000015101">
    <property type="component" value="Unassembled WGS sequence"/>
</dbReference>
<accession>T1G2R8</accession>
<reference evidence="8" key="1">
    <citation type="submission" date="2012-12" db="EMBL/GenBank/DDBJ databases">
        <authorList>
            <person name="Hellsten U."/>
            <person name="Grimwood J."/>
            <person name="Chapman J.A."/>
            <person name="Shapiro H."/>
            <person name="Aerts A."/>
            <person name="Otillar R.P."/>
            <person name="Terry A.Y."/>
            <person name="Boore J.L."/>
            <person name="Simakov O."/>
            <person name="Marletaz F."/>
            <person name="Cho S.-J."/>
            <person name="Edsinger-Gonzales E."/>
            <person name="Havlak P."/>
            <person name="Kuo D.-H."/>
            <person name="Larsson T."/>
            <person name="Lv J."/>
            <person name="Arendt D."/>
            <person name="Savage R."/>
            <person name="Osoegawa K."/>
            <person name="de Jong P."/>
            <person name="Lindberg D.R."/>
            <person name="Seaver E.C."/>
            <person name="Weisblat D.A."/>
            <person name="Putnam N.H."/>
            <person name="Grigoriev I.V."/>
            <person name="Rokhsar D.S."/>
        </authorList>
    </citation>
    <scope>NUCLEOTIDE SEQUENCE</scope>
</reference>
<dbReference type="Gene3D" id="6.10.140.1750">
    <property type="match status" value="1"/>
</dbReference>
<feature type="repeat" description="RPEL" evidence="4">
    <location>
        <begin position="92"/>
        <end position="117"/>
    </location>
</feature>
<reference evidence="6 8" key="2">
    <citation type="journal article" date="2013" name="Nature">
        <title>Insights into bilaterian evolution from three spiralian genomes.</title>
        <authorList>
            <person name="Simakov O."/>
            <person name="Marletaz F."/>
            <person name="Cho S.J."/>
            <person name="Edsinger-Gonzales E."/>
            <person name="Havlak P."/>
            <person name="Hellsten U."/>
            <person name="Kuo D.H."/>
            <person name="Larsson T."/>
            <person name="Lv J."/>
            <person name="Arendt D."/>
            <person name="Savage R."/>
            <person name="Osoegawa K."/>
            <person name="de Jong P."/>
            <person name="Grimwood J."/>
            <person name="Chapman J.A."/>
            <person name="Shapiro H."/>
            <person name="Aerts A."/>
            <person name="Otillar R.P."/>
            <person name="Terry A.Y."/>
            <person name="Boore J.L."/>
            <person name="Grigoriev I.V."/>
            <person name="Lindberg D.R."/>
            <person name="Seaver E.C."/>
            <person name="Weisblat D.A."/>
            <person name="Putnam N.H."/>
            <person name="Rokhsar D.S."/>
        </authorList>
    </citation>
    <scope>NUCLEOTIDE SEQUENCE</scope>
</reference>
<reference evidence="7" key="3">
    <citation type="submission" date="2015-06" db="UniProtKB">
        <authorList>
            <consortium name="EnsemblMetazoa"/>
        </authorList>
    </citation>
    <scope>IDENTIFICATION</scope>
</reference>
<feature type="repeat" description="RPEL" evidence="4">
    <location>
        <begin position="16"/>
        <end position="41"/>
    </location>
</feature>
<dbReference type="PROSITE" id="PS51073">
    <property type="entry name" value="RPEL"/>
    <property type="match status" value="3"/>
</dbReference>
<dbReference type="EnsemblMetazoa" id="HelroT76965">
    <property type="protein sequence ID" value="HelroP76965"/>
    <property type="gene ID" value="HelroG76965"/>
</dbReference>
<sequence length="192" mass="22899">NQLIRILLEAKLRRSDSLARLISQRPPRVELVERNILPEISEQDRLEARLVIGNKLDRRLSLRPTAEDLENKHILLKQTPDEIEREKEEKKKTLLRKLSFRPTIDELKERKIIKFNDYVEVTEAELYDRKADKPWTRLTPRDKAAIRKELNEFKSTEMAVHEDSKHLTRWFSLVFLWVFSILFITVIVVAYV</sequence>
<dbReference type="KEGG" id="hro:HELRODRAFT_76965"/>
<dbReference type="InParanoid" id="T1G2R8"/>
<keyword evidence="8" id="KW-1185">Reference proteome</keyword>
<dbReference type="RefSeq" id="XP_009015104.1">
    <property type="nucleotide sequence ID" value="XM_009016856.1"/>
</dbReference>
<dbReference type="Gene3D" id="6.10.140.2130">
    <property type="match status" value="1"/>
</dbReference>
<evidence type="ECO:0000313" key="7">
    <source>
        <dbReference type="EnsemblMetazoa" id="HelroP76965"/>
    </source>
</evidence>
<keyword evidence="3" id="KW-0009">Actin-binding</keyword>
<dbReference type="eggNOG" id="KOG4339">
    <property type="taxonomic scope" value="Eukaryota"/>
</dbReference>
<proteinExistence type="inferred from homology"/>
<feature type="transmembrane region" description="Helical" evidence="5">
    <location>
        <begin position="170"/>
        <end position="191"/>
    </location>
</feature>
<evidence type="ECO:0008006" key="9">
    <source>
        <dbReference type="Google" id="ProtNLM"/>
    </source>
</evidence>
<evidence type="ECO:0000313" key="6">
    <source>
        <dbReference type="EMBL" id="ESO07008.1"/>
    </source>
</evidence>
<keyword evidence="5" id="KW-0472">Membrane</keyword>
<dbReference type="CTD" id="20215366"/>
<keyword evidence="5" id="KW-0812">Transmembrane</keyword>
<evidence type="ECO:0000256" key="2">
    <source>
        <dbReference type="ARBA" id="ARBA00022737"/>
    </source>
</evidence>
<gene>
    <name evidence="7" type="primary">20215366</name>
    <name evidence="6" type="ORF">HELRODRAFT_76965</name>
</gene>
<dbReference type="SMART" id="SM00707">
    <property type="entry name" value="RPEL"/>
    <property type="match status" value="3"/>
</dbReference>
<evidence type="ECO:0000256" key="5">
    <source>
        <dbReference type="SAM" id="Phobius"/>
    </source>
</evidence>
<organism evidence="7 8">
    <name type="scientific">Helobdella robusta</name>
    <name type="common">Californian leech</name>
    <dbReference type="NCBI Taxonomy" id="6412"/>
    <lineage>
        <taxon>Eukaryota</taxon>
        <taxon>Metazoa</taxon>
        <taxon>Spiralia</taxon>
        <taxon>Lophotrochozoa</taxon>
        <taxon>Annelida</taxon>
        <taxon>Clitellata</taxon>
        <taxon>Hirudinea</taxon>
        <taxon>Rhynchobdellida</taxon>
        <taxon>Glossiphoniidae</taxon>
        <taxon>Helobdella</taxon>
    </lineage>
</organism>